<reference evidence="2 3" key="1">
    <citation type="submission" date="2024-03" db="EMBL/GenBank/DDBJ databases">
        <title>Aureococcus anophagefferens CCMP1851 and Kratosvirus quantuckense: Draft genome of a second virus-susceptible host strain in the model system.</title>
        <authorList>
            <person name="Chase E."/>
            <person name="Truchon A.R."/>
            <person name="Schepens W."/>
            <person name="Wilhelm S.W."/>
        </authorList>
    </citation>
    <scope>NUCLEOTIDE SEQUENCE [LARGE SCALE GENOMIC DNA]</scope>
    <source>
        <strain evidence="2 3">CCMP1851</strain>
    </source>
</reference>
<dbReference type="CDD" id="cd07505">
    <property type="entry name" value="HAD_BPGM-like"/>
    <property type="match status" value="1"/>
</dbReference>
<organism evidence="2 3">
    <name type="scientific">Aureococcus anophagefferens</name>
    <name type="common">Harmful bloom alga</name>
    <dbReference type="NCBI Taxonomy" id="44056"/>
    <lineage>
        <taxon>Eukaryota</taxon>
        <taxon>Sar</taxon>
        <taxon>Stramenopiles</taxon>
        <taxon>Ochrophyta</taxon>
        <taxon>Pelagophyceae</taxon>
        <taxon>Pelagomonadales</taxon>
        <taxon>Pelagomonadaceae</taxon>
        <taxon>Aureococcus</taxon>
    </lineage>
</organism>
<dbReference type="SUPFAM" id="SSF56784">
    <property type="entry name" value="HAD-like"/>
    <property type="match status" value="1"/>
</dbReference>
<name>A0ABR1FXG9_AURAN</name>
<protein>
    <submittedName>
        <fullName evidence="2">Pseudouridine 5'-phosphatase</fullName>
    </submittedName>
</protein>
<comment type="caution">
    <text evidence="2">The sequence shown here is derived from an EMBL/GenBank/DDBJ whole genome shotgun (WGS) entry which is preliminary data.</text>
</comment>
<evidence type="ECO:0000313" key="3">
    <source>
        <dbReference type="Proteomes" id="UP001363151"/>
    </source>
</evidence>
<dbReference type="PANTHER" id="PTHR47858">
    <property type="entry name" value="HALOACID DEHALOGENASE-LIKE HYDROLASE (HAD) SUPERFAMILY PROTEIN"/>
    <property type="match status" value="1"/>
</dbReference>
<dbReference type="Pfam" id="PF13419">
    <property type="entry name" value="HAD_2"/>
    <property type="match status" value="1"/>
</dbReference>
<dbReference type="InterPro" id="IPR041492">
    <property type="entry name" value="HAD_2"/>
</dbReference>
<dbReference type="Proteomes" id="UP001363151">
    <property type="component" value="Unassembled WGS sequence"/>
</dbReference>
<dbReference type="EMBL" id="JBBJCI010000208">
    <property type="protein sequence ID" value="KAK7240927.1"/>
    <property type="molecule type" value="Genomic_DNA"/>
</dbReference>
<dbReference type="Gene3D" id="3.40.50.1000">
    <property type="entry name" value="HAD superfamily/HAD-like"/>
    <property type="match status" value="1"/>
</dbReference>
<feature type="region of interest" description="Disordered" evidence="1">
    <location>
        <begin position="1"/>
        <end position="34"/>
    </location>
</feature>
<evidence type="ECO:0000313" key="2">
    <source>
        <dbReference type="EMBL" id="KAK7240927.1"/>
    </source>
</evidence>
<sequence>MYLESSAGRPKVFRGRDGARSAPRARYDDDDDDESYDVKWRRRRIASLKEAPEILLDEVQDLFEPDYLQKRLYEQNPEAAYGAVFKLEGVVADVEVLPTFVGAWTAVAAEFSYEAPSERDVAYVLRAGIRNEVAIDDVFHWTRDWGEARQVSDRYAALVAERFDDLDILPRDGVEVWLRDLERENVPCAVVSKLPEKMLEGCLDQLNLTRYFGDRLVSADDERDRAQQAFLQAAVSLERQASRVVVFTDSVDDVISAHEAEMRAVGIMGASPAYELRVADLVIRDMEEMRLANIRKIFSDVEFDPVPELELLLEQKPIFSDVDDYDDDDEFYD</sequence>
<dbReference type="PANTHER" id="PTHR47858:SF2">
    <property type="entry name" value="HALOACID DEHALOGENASE-LIKE HYDROLASE (HAD) SUPERFAMILY PROTEIN"/>
    <property type="match status" value="1"/>
</dbReference>
<dbReference type="Gene3D" id="1.10.150.240">
    <property type="entry name" value="Putative phosphatase, domain 2"/>
    <property type="match status" value="1"/>
</dbReference>
<accession>A0ABR1FXG9</accession>
<keyword evidence="3" id="KW-1185">Reference proteome</keyword>
<proteinExistence type="predicted"/>
<dbReference type="InterPro" id="IPR023214">
    <property type="entry name" value="HAD_sf"/>
</dbReference>
<dbReference type="InterPro" id="IPR036412">
    <property type="entry name" value="HAD-like_sf"/>
</dbReference>
<dbReference type="InterPro" id="IPR023198">
    <property type="entry name" value="PGP-like_dom2"/>
</dbReference>
<evidence type="ECO:0000256" key="1">
    <source>
        <dbReference type="SAM" id="MobiDB-lite"/>
    </source>
</evidence>
<gene>
    <name evidence="2" type="ORF">SO694_00055281</name>
</gene>